<evidence type="ECO:0000313" key="4">
    <source>
        <dbReference type="EMBL" id="GFP36825.1"/>
    </source>
</evidence>
<evidence type="ECO:0000313" key="7">
    <source>
        <dbReference type="Proteomes" id="UP000580051"/>
    </source>
</evidence>
<evidence type="ECO:0000313" key="5">
    <source>
        <dbReference type="Proteomes" id="UP000561271"/>
    </source>
</evidence>
<evidence type="ECO:0000313" key="3">
    <source>
        <dbReference type="EMBL" id="GFP29462.1"/>
    </source>
</evidence>
<evidence type="ECO:0000313" key="2">
    <source>
        <dbReference type="EMBL" id="GFP20962.1"/>
    </source>
</evidence>
<gene>
    <name evidence="1" type="ORF">HKBW3S03_00464</name>
    <name evidence="2" type="ORF">HKBW3S06_00189</name>
    <name evidence="3" type="ORF">HKBW3S34_00382</name>
    <name evidence="4" type="ORF">HKBW3S44_00506</name>
</gene>
<dbReference type="AlphaFoldDB" id="A0A6V8Q984"/>
<keyword evidence="8" id="KW-1185">Reference proteome</keyword>
<dbReference type="Proteomes" id="UP000588083">
    <property type="component" value="Unassembled WGS sequence"/>
</dbReference>
<name>A0A6V8Q984_9ACTN</name>
<evidence type="ECO:0000313" key="8">
    <source>
        <dbReference type="Proteomes" id="UP000588083"/>
    </source>
</evidence>
<dbReference type="Proteomes" id="UP000580051">
    <property type="component" value="Unassembled WGS sequence"/>
</dbReference>
<evidence type="ECO:0000313" key="1">
    <source>
        <dbReference type="EMBL" id="GFP18960.1"/>
    </source>
</evidence>
<organism evidence="1 6">
    <name type="scientific">Candidatus Hakubella thermalkaliphila</name>
    <dbReference type="NCBI Taxonomy" id="2754717"/>
    <lineage>
        <taxon>Bacteria</taxon>
        <taxon>Bacillati</taxon>
        <taxon>Actinomycetota</taxon>
        <taxon>Actinomycetota incertae sedis</taxon>
        <taxon>Candidatus Hakubellales</taxon>
        <taxon>Candidatus Hakubellaceae</taxon>
        <taxon>Candidatus Hakubella</taxon>
    </lineage>
</organism>
<comment type="caution">
    <text evidence="1">The sequence shown here is derived from an EMBL/GenBank/DDBJ whole genome shotgun (WGS) entry which is preliminary data.</text>
</comment>
<evidence type="ECO:0000313" key="6">
    <source>
        <dbReference type="Proteomes" id="UP000574717"/>
    </source>
</evidence>
<dbReference type="EMBL" id="BLSC01000024">
    <property type="protein sequence ID" value="GFP36825.1"/>
    <property type="molecule type" value="Genomic_DNA"/>
</dbReference>
<dbReference type="EMBL" id="BLRV01000010">
    <property type="protein sequence ID" value="GFP20962.1"/>
    <property type="molecule type" value="Genomic_DNA"/>
</dbReference>
<proteinExistence type="predicted"/>
<dbReference type="RefSeq" id="WP_176226107.1">
    <property type="nucleotide sequence ID" value="NZ_BLRU01000025.1"/>
</dbReference>
<dbReference type="Proteomes" id="UP000574717">
    <property type="component" value="Unassembled WGS sequence"/>
</dbReference>
<protein>
    <submittedName>
        <fullName evidence="1">Uncharacterized protein</fullName>
    </submittedName>
</protein>
<dbReference type="EMBL" id="BLRU01000025">
    <property type="protein sequence ID" value="GFP18960.1"/>
    <property type="molecule type" value="Genomic_DNA"/>
</dbReference>
<dbReference type="Proteomes" id="UP000561271">
    <property type="component" value="Unassembled WGS sequence"/>
</dbReference>
<sequence>MSATFLLTVAVWQVDCRKRTELLARIYGGGQNTGWCVGIYLIPDVSLAGFPSRDYRLSL</sequence>
<dbReference type="EMBL" id="BLRZ01000011">
    <property type="protein sequence ID" value="GFP29462.1"/>
    <property type="molecule type" value="Genomic_DNA"/>
</dbReference>
<reference evidence="5 6" key="1">
    <citation type="journal article" date="2020" name="Front. Microbiol.">
        <title>Single-cell genomics of novel Actinobacteria with the Wood-Ljungdahl pathway discovered in a serpentinizing system.</title>
        <authorList>
            <person name="Merino N."/>
            <person name="Kawai M."/>
            <person name="Boyd E.S."/>
            <person name="Colman D.R."/>
            <person name="McGlynn S.E."/>
            <person name="Nealson K.H."/>
            <person name="Kurokawa K."/>
            <person name="Hongoh Y."/>
        </authorList>
    </citation>
    <scope>NUCLEOTIDE SEQUENCE [LARGE SCALE GENOMIC DNA]</scope>
    <source>
        <strain evidence="1 6">S03</strain>
        <strain evidence="2 7">S06</strain>
        <strain evidence="3 8">S34</strain>
        <strain evidence="4 5">S44</strain>
    </source>
</reference>
<accession>A0A6V8Q984</accession>